<dbReference type="EMBL" id="VEPZ02001525">
    <property type="protein sequence ID" value="KAE8669548.1"/>
    <property type="molecule type" value="Genomic_DNA"/>
</dbReference>
<sequence>MSAYGHQMERDFSVQSLLSREDTGTEMGSRYVLESGFYMTSFAATIFIAGLLTTGVLLVTLVVTLAVMLQSCESRSKGVVQIHKGSDVYHYCKAFSSHGELNSLKQSDIPPVCQNFSYEYIEHGEYERDLNLSISMIESFFETISPSNSHPDVVLVDIDDILDSDPAYSYQLIHQHQFNLQYGSNKPSGSIEDATNLKLRLTVELCMKLQSRGWSLILLSRKPERLRNVTIEHLNTIGFISCPLILRSDDEMGMESWEYFSRRRGAISRKQGECYSVPRSRIAVLAFQLRPLENAWKAMRGQGSRMACHASPSGEVAWYAMRLPDSPRVVGKVACIFLSCGRQSLNACHSCRYKLVERM</sequence>
<dbReference type="PANTHER" id="PTHR31284:SF22">
    <property type="entry name" value="ACID PHOSPHATASE"/>
    <property type="match status" value="1"/>
</dbReference>
<keyword evidence="1" id="KW-0812">Transmembrane</keyword>
<dbReference type="Proteomes" id="UP000436088">
    <property type="component" value="Unassembled WGS sequence"/>
</dbReference>
<name>A0A6A2X459_HIBSY</name>
<reference evidence="2" key="1">
    <citation type="submission" date="2019-09" db="EMBL/GenBank/DDBJ databases">
        <title>Draft genome information of white flower Hibiscus syriacus.</title>
        <authorList>
            <person name="Kim Y.-M."/>
        </authorList>
    </citation>
    <scope>NUCLEOTIDE SEQUENCE [LARGE SCALE GENOMIC DNA]</scope>
    <source>
        <strain evidence="2">YM2019G1</strain>
    </source>
</reference>
<protein>
    <submittedName>
        <fullName evidence="2">HAD superfamily, putative isoform 4</fullName>
    </submittedName>
</protein>
<organism evidence="2 3">
    <name type="scientific">Hibiscus syriacus</name>
    <name type="common">Rose of Sharon</name>
    <dbReference type="NCBI Taxonomy" id="106335"/>
    <lineage>
        <taxon>Eukaryota</taxon>
        <taxon>Viridiplantae</taxon>
        <taxon>Streptophyta</taxon>
        <taxon>Embryophyta</taxon>
        <taxon>Tracheophyta</taxon>
        <taxon>Spermatophyta</taxon>
        <taxon>Magnoliopsida</taxon>
        <taxon>eudicotyledons</taxon>
        <taxon>Gunneridae</taxon>
        <taxon>Pentapetalae</taxon>
        <taxon>rosids</taxon>
        <taxon>malvids</taxon>
        <taxon>Malvales</taxon>
        <taxon>Malvaceae</taxon>
        <taxon>Malvoideae</taxon>
        <taxon>Hibiscus</taxon>
    </lineage>
</organism>
<evidence type="ECO:0000313" key="2">
    <source>
        <dbReference type="EMBL" id="KAE8669548.1"/>
    </source>
</evidence>
<keyword evidence="1" id="KW-0472">Membrane</keyword>
<dbReference type="Gene3D" id="3.40.50.1000">
    <property type="entry name" value="HAD superfamily/HAD-like"/>
    <property type="match status" value="1"/>
</dbReference>
<dbReference type="AlphaFoldDB" id="A0A6A2X459"/>
<evidence type="ECO:0000313" key="3">
    <source>
        <dbReference type="Proteomes" id="UP000436088"/>
    </source>
</evidence>
<evidence type="ECO:0000256" key="1">
    <source>
        <dbReference type="SAM" id="Phobius"/>
    </source>
</evidence>
<dbReference type="InterPro" id="IPR023214">
    <property type="entry name" value="HAD_sf"/>
</dbReference>
<keyword evidence="1" id="KW-1133">Transmembrane helix</keyword>
<proteinExistence type="predicted"/>
<comment type="caution">
    <text evidence="2">The sequence shown here is derived from an EMBL/GenBank/DDBJ whole genome shotgun (WGS) entry which is preliminary data.</text>
</comment>
<dbReference type="PANTHER" id="PTHR31284">
    <property type="entry name" value="ACID PHOSPHATASE-LIKE PROTEIN"/>
    <property type="match status" value="1"/>
</dbReference>
<dbReference type="InterPro" id="IPR005519">
    <property type="entry name" value="Acid_phosphat_B-like"/>
</dbReference>
<accession>A0A6A2X459</accession>
<gene>
    <name evidence="2" type="ORF">F3Y22_tig00112231pilonHSYRG00338</name>
</gene>
<keyword evidence="3" id="KW-1185">Reference proteome</keyword>
<dbReference type="Pfam" id="PF03767">
    <property type="entry name" value="Acid_phosphat_B"/>
    <property type="match status" value="1"/>
</dbReference>
<feature type="transmembrane region" description="Helical" evidence="1">
    <location>
        <begin position="37"/>
        <end position="67"/>
    </location>
</feature>